<dbReference type="Proteomes" id="UP000257144">
    <property type="component" value="Unassembled WGS sequence"/>
</dbReference>
<protein>
    <submittedName>
        <fullName evidence="1">TFIIB-type zinc ribbon-containing protein</fullName>
    </submittedName>
</protein>
<reference evidence="1 2" key="1">
    <citation type="submission" date="2018-07" db="EMBL/GenBank/DDBJ databases">
        <title>Bacillus sp. YLB-04 draft genome sequence.</title>
        <authorList>
            <person name="Yu L."/>
            <person name="Tang X."/>
        </authorList>
    </citation>
    <scope>NUCLEOTIDE SEQUENCE [LARGE SCALE GENOMIC DNA]</scope>
    <source>
        <strain evidence="1 2">YLB-04</strain>
    </source>
</reference>
<evidence type="ECO:0000313" key="1">
    <source>
        <dbReference type="EMBL" id="RDU37845.1"/>
    </source>
</evidence>
<dbReference type="AlphaFoldDB" id="A0A3D8GTS4"/>
<dbReference type="OrthoDB" id="3182597at2"/>
<organism evidence="1 2">
    <name type="scientific">Neobacillus piezotolerans</name>
    <dbReference type="NCBI Taxonomy" id="2259171"/>
    <lineage>
        <taxon>Bacteria</taxon>
        <taxon>Bacillati</taxon>
        <taxon>Bacillota</taxon>
        <taxon>Bacilli</taxon>
        <taxon>Bacillales</taxon>
        <taxon>Bacillaceae</taxon>
        <taxon>Neobacillus</taxon>
    </lineage>
</organism>
<dbReference type="RefSeq" id="WP_115451515.1">
    <property type="nucleotide sequence ID" value="NZ_QNQT01000002.1"/>
</dbReference>
<dbReference type="PANTHER" id="PTHR37826">
    <property type="entry name" value="FLOTILLIN BAND_7_5 DOMAIN PROTEIN"/>
    <property type="match status" value="1"/>
</dbReference>
<keyword evidence="2" id="KW-1185">Reference proteome</keyword>
<dbReference type="Gene3D" id="2.20.28.30">
    <property type="entry name" value="RNA polymerase ii, chain L"/>
    <property type="match status" value="1"/>
</dbReference>
<accession>A0A3D8GTS4</accession>
<gene>
    <name evidence="1" type="ORF">DRW41_08485</name>
</gene>
<proteinExistence type="predicted"/>
<name>A0A3D8GTS4_9BACI</name>
<dbReference type="EMBL" id="QNQT01000002">
    <property type="protein sequence ID" value="RDU37845.1"/>
    <property type="molecule type" value="Genomic_DNA"/>
</dbReference>
<evidence type="ECO:0000313" key="2">
    <source>
        <dbReference type="Proteomes" id="UP000257144"/>
    </source>
</evidence>
<comment type="caution">
    <text evidence="1">The sequence shown here is derived from an EMBL/GenBank/DDBJ whole genome shotgun (WGS) entry which is preliminary data.</text>
</comment>
<sequence>MILHYKCPGCGSDMSFDTESGNLNCHSCGRLETIENYPEDLVTTRFSADEANEYHCENCGAELITTAETAATSCSYCGAAVVIADRVSGLLAPAKVIPFTISKEEAMAAFQKWCRKGLLTPKDFMTADRIKSITGMYVPFWLFDLNSKVQVSAECTKVRTYSQGDYIYTETKYYDAFRDINLDYLKIPVDASVKMNDELMDKLEPYPYDQLKDFRTPYLAGYIAEKYNFTDDELLPRAKEKISGYVESYIKSTFTGYHSTHYKSKNIDTRNVKSHYVLLPVWMISYDYKNSGYTFAMNGQTGKVVGKPPISTGKITAWFSGIAVGTFFALKCVSFMMGGGFW</sequence>
<dbReference type="PANTHER" id="PTHR37826:SF3">
    <property type="entry name" value="J DOMAIN-CONTAINING PROTEIN"/>
    <property type="match status" value="1"/>
</dbReference>